<feature type="domain" description="HTH luxR-type" evidence="2">
    <location>
        <begin position="299"/>
        <end position="364"/>
    </location>
</feature>
<evidence type="ECO:0000259" key="2">
    <source>
        <dbReference type="PROSITE" id="PS50043"/>
    </source>
</evidence>
<name>A0A4R5VGG0_9RHOB</name>
<dbReference type="InterPro" id="IPR036388">
    <property type="entry name" value="WH-like_DNA-bd_sf"/>
</dbReference>
<accession>A0A4R5VGG0</accession>
<dbReference type="InterPro" id="IPR016032">
    <property type="entry name" value="Sig_transdc_resp-reg_C-effctor"/>
</dbReference>
<dbReference type="EMBL" id="SMUV01000038">
    <property type="protein sequence ID" value="TDK52369.1"/>
    <property type="molecule type" value="Genomic_DNA"/>
</dbReference>
<protein>
    <submittedName>
        <fullName evidence="3">LuxR family transcriptional regulator</fullName>
    </submittedName>
</protein>
<dbReference type="GO" id="GO:0006355">
    <property type="term" value="P:regulation of DNA-templated transcription"/>
    <property type="evidence" value="ECO:0007669"/>
    <property type="project" value="InterPro"/>
</dbReference>
<dbReference type="Pfam" id="PF00196">
    <property type="entry name" value="GerE"/>
    <property type="match status" value="1"/>
</dbReference>
<gene>
    <name evidence="3" type="ORF">E1832_01820</name>
</gene>
<reference evidence="3 4" key="1">
    <citation type="submission" date="2019-03" db="EMBL/GenBank/DDBJ databases">
        <title>Ruegeria lutea sp. nov., a novel strain, isolated from marine sediment, the Masan Bay, South Korea.</title>
        <authorList>
            <person name="Kim J."/>
            <person name="Kim D.-Y."/>
            <person name="Lee S.-S."/>
        </authorList>
    </citation>
    <scope>NUCLEOTIDE SEQUENCE [LARGE SCALE GENOMIC DNA]</scope>
    <source>
        <strain evidence="3 4">318-1</strain>
    </source>
</reference>
<dbReference type="SUPFAM" id="SSF46894">
    <property type="entry name" value="C-terminal effector domain of the bipartite response regulators"/>
    <property type="match status" value="1"/>
</dbReference>
<evidence type="ECO:0000256" key="1">
    <source>
        <dbReference type="SAM" id="MobiDB-lite"/>
    </source>
</evidence>
<feature type="region of interest" description="Disordered" evidence="1">
    <location>
        <begin position="1"/>
        <end position="27"/>
    </location>
</feature>
<sequence length="367" mass="41856">MPGFSRAGRSSRIMQREGNMQGIQHTERGAPDPALELLMDLAPVLDSLGKDEFYWKLAAAVARYMDSGRFLTVRYAQYARPEFLVNAAMSTKAVQSYLKNYYRIDPLLRMVRDEATRPVVTFDEQRRNGSDTLFYDEIYRSAAIRDELVFLLPSIGGVYIAICIDRARRLFSEAEQLRARLIYPLLARIHSLHTYQTLYGQVGLDLDDGEIATMIQDVAGNILFRNRQWTQKADAMLEARLPEIVGSLRNGSEKIDDKIILHWETLDTTNAIAPSGKAVMLETVSPGFLDLTSEELIDRFAAQNSLTPTERKIVSYTLQGYTPGKIADFLDVRVGTIRNHKHRLYYKLDITTERELFSMMFESFVAQ</sequence>
<dbReference type="Proteomes" id="UP000295301">
    <property type="component" value="Unassembled WGS sequence"/>
</dbReference>
<dbReference type="PRINTS" id="PR00038">
    <property type="entry name" value="HTHLUXR"/>
</dbReference>
<keyword evidence="4" id="KW-1185">Reference proteome</keyword>
<dbReference type="Gene3D" id="1.10.10.10">
    <property type="entry name" value="Winged helix-like DNA-binding domain superfamily/Winged helix DNA-binding domain"/>
    <property type="match status" value="1"/>
</dbReference>
<dbReference type="CDD" id="cd06170">
    <property type="entry name" value="LuxR_C_like"/>
    <property type="match status" value="1"/>
</dbReference>
<dbReference type="PROSITE" id="PS50043">
    <property type="entry name" value="HTH_LUXR_2"/>
    <property type="match status" value="1"/>
</dbReference>
<dbReference type="InterPro" id="IPR000792">
    <property type="entry name" value="Tscrpt_reg_LuxR_C"/>
</dbReference>
<dbReference type="SMART" id="SM00421">
    <property type="entry name" value="HTH_LUXR"/>
    <property type="match status" value="1"/>
</dbReference>
<dbReference type="OrthoDB" id="343383at2"/>
<evidence type="ECO:0000313" key="4">
    <source>
        <dbReference type="Proteomes" id="UP000295301"/>
    </source>
</evidence>
<proteinExistence type="predicted"/>
<dbReference type="AlphaFoldDB" id="A0A4R5VGG0"/>
<organism evidence="3 4">
    <name type="scientific">Antarcticimicrobium luteum</name>
    <dbReference type="NCBI Taxonomy" id="2547397"/>
    <lineage>
        <taxon>Bacteria</taxon>
        <taxon>Pseudomonadati</taxon>
        <taxon>Pseudomonadota</taxon>
        <taxon>Alphaproteobacteria</taxon>
        <taxon>Rhodobacterales</taxon>
        <taxon>Paracoccaceae</taxon>
        <taxon>Antarcticimicrobium</taxon>
    </lineage>
</organism>
<evidence type="ECO:0000313" key="3">
    <source>
        <dbReference type="EMBL" id="TDK52369.1"/>
    </source>
</evidence>
<comment type="caution">
    <text evidence="3">The sequence shown here is derived from an EMBL/GenBank/DDBJ whole genome shotgun (WGS) entry which is preliminary data.</text>
</comment>
<dbReference type="GO" id="GO:0003677">
    <property type="term" value="F:DNA binding"/>
    <property type="evidence" value="ECO:0007669"/>
    <property type="project" value="InterPro"/>
</dbReference>